<dbReference type="Proteomes" id="UP000694864">
    <property type="component" value="Chromosome 19"/>
</dbReference>
<dbReference type="PANTHER" id="PTHR15503">
    <property type="entry name" value="LDOC1 RELATED"/>
    <property type="match status" value="1"/>
</dbReference>
<reference evidence="4" key="2">
    <citation type="submission" date="2025-08" db="UniProtKB">
        <authorList>
            <consortium name="RefSeq"/>
        </authorList>
    </citation>
    <scope>IDENTIFICATION</scope>
    <source>
        <tissue evidence="4">Leaf</tissue>
    </source>
</reference>
<organism evidence="3 4">
    <name type="scientific">Camelina sativa</name>
    <name type="common">False flax</name>
    <name type="synonym">Myagrum sativum</name>
    <dbReference type="NCBI Taxonomy" id="90675"/>
    <lineage>
        <taxon>Eukaryota</taxon>
        <taxon>Viridiplantae</taxon>
        <taxon>Streptophyta</taxon>
        <taxon>Embryophyta</taxon>
        <taxon>Tracheophyta</taxon>
        <taxon>Spermatophyta</taxon>
        <taxon>Magnoliopsida</taxon>
        <taxon>eudicotyledons</taxon>
        <taxon>Gunneridae</taxon>
        <taxon>Pentapetalae</taxon>
        <taxon>rosids</taxon>
        <taxon>malvids</taxon>
        <taxon>Brassicales</taxon>
        <taxon>Brassicaceae</taxon>
        <taxon>Camelineae</taxon>
        <taxon>Camelina</taxon>
    </lineage>
</organism>
<name>A0ABM0XSA0_CAMSA</name>
<dbReference type="InterPro" id="IPR005162">
    <property type="entry name" value="Retrotrans_gag_dom"/>
</dbReference>
<evidence type="ECO:0000313" key="4">
    <source>
        <dbReference type="RefSeq" id="XP_010490257.1"/>
    </source>
</evidence>
<dbReference type="PANTHER" id="PTHR15503:SF45">
    <property type="entry name" value="RNA-DIRECTED DNA POLYMERASE HOMOLOG"/>
    <property type="match status" value="1"/>
</dbReference>
<feature type="region of interest" description="Disordered" evidence="1">
    <location>
        <begin position="109"/>
        <end position="133"/>
    </location>
</feature>
<dbReference type="InterPro" id="IPR021109">
    <property type="entry name" value="Peptidase_aspartic_dom_sf"/>
</dbReference>
<dbReference type="Pfam" id="PF03732">
    <property type="entry name" value="Retrotrans_gag"/>
    <property type="match status" value="1"/>
</dbReference>
<gene>
    <name evidence="4" type="primary">LOC104768004</name>
</gene>
<dbReference type="Gene3D" id="2.40.70.10">
    <property type="entry name" value="Acid Proteases"/>
    <property type="match status" value="1"/>
</dbReference>
<feature type="compositionally biased region" description="Low complexity" evidence="1">
    <location>
        <begin position="109"/>
        <end position="121"/>
    </location>
</feature>
<evidence type="ECO:0000313" key="3">
    <source>
        <dbReference type="Proteomes" id="UP000694864"/>
    </source>
</evidence>
<dbReference type="CDD" id="cd00303">
    <property type="entry name" value="retropepsin_like"/>
    <property type="match status" value="1"/>
</dbReference>
<dbReference type="SUPFAM" id="SSF50630">
    <property type="entry name" value="Acid proteases"/>
    <property type="match status" value="1"/>
</dbReference>
<feature type="domain" description="Retrotransposon gag" evidence="2">
    <location>
        <begin position="2"/>
        <end position="66"/>
    </location>
</feature>
<evidence type="ECO:0000256" key="1">
    <source>
        <dbReference type="SAM" id="MobiDB-lite"/>
    </source>
</evidence>
<dbReference type="InterPro" id="IPR032567">
    <property type="entry name" value="RTL1-rel"/>
</dbReference>
<sequence>MTWLDFVGEFNAKYFPQEALDRMEARFLGLTQGNRTVRELDAEFSRLVGFAGRALEPESAQVRRFLLAPQDDLRTRCRVRSYPTRAELVETTGWIEDDLSSQVVVVSPPVQPKQTQPPSTSGKGGKPPQGQKRKFDVMQRSGFSGAGCFGCGSLEQRVASCPHRVMSAAGGADSVAFANGTACVHDRFLVHKVCVGTLLVGGFPSHVLFDSGATHCFVTLECAERGNIRGDPRERFRTMKVAGGGMLQVYGWARDVDIQVAGESMLADLVISPVELYDVIFGMEWLHLYRVHLDCHRGKVGFDRLEAKSREDDLKETGGIFGYDFDAGVCGVGWCW</sequence>
<keyword evidence="3" id="KW-1185">Reference proteome</keyword>
<dbReference type="Pfam" id="PF08284">
    <property type="entry name" value="RVP_2"/>
    <property type="match status" value="1"/>
</dbReference>
<dbReference type="RefSeq" id="XP_010490257.1">
    <property type="nucleotide sequence ID" value="XM_010491955.1"/>
</dbReference>
<accession>A0ABM0XSA0</accession>
<proteinExistence type="predicted"/>
<protein>
    <submittedName>
        <fullName evidence="4">Uncharacterized protein LOC104768004</fullName>
    </submittedName>
</protein>
<reference evidence="3" key="1">
    <citation type="journal article" date="2014" name="Nat. Commun.">
        <title>The emerging biofuel crop Camelina sativa retains a highly undifferentiated hexaploid genome structure.</title>
        <authorList>
            <person name="Kagale S."/>
            <person name="Koh C."/>
            <person name="Nixon J."/>
            <person name="Bollina V."/>
            <person name="Clarke W.E."/>
            <person name="Tuteja R."/>
            <person name="Spillane C."/>
            <person name="Robinson S.J."/>
            <person name="Links M.G."/>
            <person name="Clarke C."/>
            <person name="Higgins E.E."/>
            <person name="Huebert T."/>
            <person name="Sharpe A.G."/>
            <person name="Parkin I.A."/>
        </authorList>
    </citation>
    <scope>NUCLEOTIDE SEQUENCE [LARGE SCALE GENOMIC DNA]</scope>
    <source>
        <strain evidence="3">cv. DH55</strain>
    </source>
</reference>
<evidence type="ECO:0000259" key="2">
    <source>
        <dbReference type="Pfam" id="PF03732"/>
    </source>
</evidence>
<dbReference type="GeneID" id="104768004"/>